<gene>
    <name evidence="2" type="ORF">FHS31_001949</name>
</gene>
<evidence type="ECO:0000313" key="2">
    <source>
        <dbReference type="EMBL" id="NIJ08332.1"/>
    </source>
</evidence>
<feature type="transmembrane region" description="Helical" evidence="1">
    <location>
        <begin position="6"/>
        <end position="25"/>
    </location>
</feature>
<keyword evidence="1" id="KW-0812">Transmembrane</keyword>
<evidence type="ECO:0000256" key="1">
    <source>
        <dbReference type="SAM" id="Phobius"/>
    </source>
</evidence>
<dbReference type="Proteomes" id="UP000727456">
    <property type="component" value="Unassembled WGS sequence"/>
</dbReference>
<accession>A0ABX0TS28</accession>
<sequence length="76" mass="8678">MFSAVLLTIILVLAAIGVFIAWGMWRHYAEHRTSALLYEGHSLTPPPSTVCPKCRRRAYGRRAIADHYCETCDLHY</sequence>
<keyword evidence="3" id="KW-1185">Reference proteome</keyword>
<evidence type="ECO:0000313" key="3">
    <source>
        <dbReference type="Proteomes" id="UP000727456"/>
    </source>
</evidence>
<proteinExistence type="predicted"/>
<keyword evidence="1" id="KW-1133">Transmembrane helix</keyword>
<dbReference type="RefSeq" id="WP_167073171.1">
    <property type="nucleotide sequence ID" value="NZ_JAAOZC010000004.1"/>
</dbReference>
<name>A0ABX0TS28_9SPHN</name>
<protein>
    <submittedName>
        <fullName evidence="2">Uncharacterized protein</fullName>
    </submittedName>
</protein>
<organism evidence="2 3">
    <name type="scientific">Sphingomonas vulcanisoli</name>
    <dbReference type="NCBI Taxonomy" id="1658060"/>
    <lineage>
        <taxon>Bacteria</taxon>
        <taxon>Pseudomonadati</taxon>
        <taxon>Pseudomonadota</taxon>
        <taxon>Alphaproteobacteria</taxon>
        <taxon>Sphingomonadales</taxon>
        <taxon>Sphingomonadaceae</taxon>
        <taxon>Sphingomonas</taxon>
    </lineage>
</organism>
<comment type="caution">
    <text evidence="2">The sequence shown here is derived from an EMBL/GenBank/DDBJ whole genome shotgun (WGS) entry which is preliminary data.</text>
</comment>
<reference evidence="2 3" key="1">
    <citation type="submission" date="2020-03" db="EMBL/GenBank/DDBJ databases">
        <title>Genomic Encyclopedia of Type Strains, Phase III (KMG-III): the genomes of soil and plant-associated and newly described type strains.</title>
        <authorList>
            <person name="Whitman W."/>
        </authorList>
    </citation>
    <scope>NUCLEOTIDE SEQUENCE [LARGE SCALE GENOMIC DNA]</scope>
    <source>
        <strain evidence="2 3">CECT 8804</strain>
    </source>
</reference>
<keyword evidence="1" id="KW-0472">Membrane</keyword>
<dbReference type="EMBL" id="JAAOZC010000004">
    <property type="protein sequence ID" value="NIJ08332.1"/>
    <property type="molecule type" value="Genomic_DNA"/>
</dbReference>